<organism evidence="3 4">
    <name type="scientific">Toxocara canis</name>
    <name type="common">Canine roundworm</name>
    <dbReference type="NCBI Taxonomy" id="6265"/>
    <lineage>
        <taxon>Eukaryota</taxon>
        <taxon>Metazoa</taxon>
        <taxon>Ecdysozoa</taxon>
        <taxon>Nematoda</taxon>
        <taxon>Chromadorea</taxon>
        <taxon>Rhabditida</taxon>
        <taxon>Spirurina</taxon>
        <taxon>Ascaridomorpha</taxon>
        <taxon>Ascaridoidea</taxon>
        <taxon>Toxocaridae</taxon>
        <taxon>Toxocara</taxon>
    </lineage>
</organism>
<reference evidence="2 3" key="2">
    <citation type="submission" date="2018-11" db="EMBL/GenBank/DDBJ databases">
        <authorList>
            <consortium name="Pathogen Informatics"/>
        </authorList>
    </citation>
    <scope>NUCLEOTIDE SEQUENCE [LARGE SCALE GENOMIC DNA]</scope>
</reference>
<dbReference type="EMBL" id="UYWY01019840">
    <property type="protein sequence ID" value="VDM39491.1"/>
    <property type="molecule type" value="Genomic_DNA"/>
</dbReference>
<gene>
    <name evidence="2" type="ORF">TCNE_LOCUS8170</name>
</gene>
<evidence type="ECO:0000313" key="3">
    <source>
        <dbReference type="Proteomes" id="UP000050794"/>
    </source>
</evidence>
<dbReference type="AlphaFoldDB" id="A0A183UI50"/>
<evidence type="ECO:0000313" key="2">
    <source>
        <dbReference type="EMBL" id="VDM39491.1"/>
    </source>
</evidence>
<name>A0A183UI50_TOXCA</name>
<sequence length="91" mass="10557">MGRADGGSLMRFLIIRIIFPENILTHFLHAMSTQGITSRMTQYRRGTSTVGYQCRDRGPDPGRRHASTVQHVRGRIFLPQDFRNLQYHSRL</sequence>
<protein>
    <submittedName>
        <fullName evidence="4">Secreted protein</fullName>
    </submittedName>
</protein>
<feature type="region of interest" description="Disordered" evidence="1">
    <location>
        <begin position="49"/>
        <end position="68"/>
    </location>
</feature>
<dbReference type="WBParaSite" id="TCNE_0000817001-mRNA-1">
    <property type="protein sequence ID" value="TCNE_0000817001-mRNA-1"/>
    <property type="gene ID" value="TCNE_0000817001"/>
</dbReference>
<evidence type="ECO:0000256" key="1">
    <source>
        <dbReference type="SAM" id="MobiDB-lite"/>
    </source>
</evidence>
<accession>A0A183UI50</accession>
<proteinExistence type="predicted"/>
<keyword evidence="3" id="KW-1185">Reference proteome</keyword>
<dbReference type="Proteomes" id="UP000050794">
    <property type="component" value="Unassembled WGS sequence"/>
</dbReference>
<evidence type="ECO:0000313" key="4">
    <source>
        <dbReference type="WBParaSite" id="TCNE_0000817001-mRNA-1"/>
    </source>
</evidence>
<reference evidence="4" key="1">
    <citation type="submission" date="2016-06" db="UniProtKB">
        <authorList>
            <consortium name="WormBaseParasite"/>
        </authorList>
    </citation>
    <scope>IDENTIFICATION</scope>
</reference>
<feature type="compositionally biased region" description="Basic and acidic residues" evidence="1">
    <location>
        <begin position="54"/>
        <end position="63"/>
    </location>
</feature>